<comment type="caution">
    <text evidence="1">The sequence shown here is derived from an EMBL/GenBank/DDBJ whole genome shotgun (WGS) entry which is preliminary data.</text>
</comment>
<accession>A0A9D1VVK4</accession>
<dbReference type="EMBL" id="DXFA01000026">
    <property type="protein sequence ID" value="HIX47686.1"/>
    <property type="molecule type" value="Genomic_DNA"/>
</dbReference>
<organism evidence="1 2">
    <name type="scientific">Candidatus Mediterraneibacter caccavium</name>
    <dbReference type="NCBI Taxonomy" id="2838661"/>
    <lineage>
        <taxon>Bacteria</taxon>
        <taxon>Bacillati</taxon>
        <taxon>Bacillota</taxon>
        <taxon>Clostridia</taxon>
        <taxon>Lachnospirales</taxon>
        <taxon>Lachnospiraceae</taxon>
        <taxon>Mediterraneibacter</taxon>
    </lineage>
</organism>
<reference evidence="1" key="1">
    <citation type="journal article" date="2021" name="PeerJ">
        <title>Extensive microbial diversity within the chicken gut microbiome revealed by metagenomics and culture.</title>
        <authorList>
            <person name="Gilroy R."/>
            <person name="Ravi A."/>
            <person name="Getino M."/>
            <person name="Pursley I."/>
            <person name="Horton D.L."/>
            <person name="Alikhan N.F."/>
            <person name="Baker D."/>
            <person name="Gharbi K."/>
            <person name="Hall N."/>
            <person name="Watson M."/>
            <person name="Adriaenssens E.M."/>
            <person name="Foster-Nyarko E."/>
            <person name="Jarju S."/>
            <person name="Secka A."/>
            <person name="Antonio M."/>
            <person name="Oren A."/>
            <person name="Chaudhuri R.R."/>
            <person name="La Ragione R."/>
            <person name="Hildebrand F."/>
            <person name="Pallen M.J."/>
        </authorList>
    </citation>
    <scope>NUCLEOTIDE SEQUENCE</scope>
    <source>
        <strain evidence="1">ChiSjej5B23-15282</strain>
    </source>
</reference>
<evidence type="ECO:0000313" key="1">
    <source>
        <dbReference type="EMBL" id="HIX47686.1"/>
    </source>
</evidence>
<evidence type="ECO:0008006" key="3">
    <source>
        <dbReference type="Google" id="ProtNLM"/>
    </source>
</evidence>
<dbReference type="Proteomes" id="UP000824243">
    <property type="component" value="Unassembled WGS sequence"/>
</dbReference>
<gene>
    <name evidence="1" type="ORF">H9981_01500</name>
</gene>
<reference evidence="1" key="2">
    <citation type="submission" date="2021-04" db="EMBL/GenBank/DDBJ databases">
        <authorList>
            <person name="Gilroy R."/>
        </authorList>
    </citation>
    <scope>NUCLEOTIDE SEQUENCE</scope>
    <source>
        <strain evidence="1">ChiSjej5B23-15282</strain>
    </source>
</reference>
<name>A0A9D1VVK4_9FIRM</name>
<proteinExistence type="predicted"/>
<evidence type="ECO:0000313" key="2">
    <source>
        <dbReference type="Proteomes" id="UP000824243"/>
    </source>
</evidence>
<protein>
    <recommendedName>
        <fullName evidence="3">Transposase DDE domain-containing protein</fullName>
    </recommendedName>
</protein>
<sequence>MLKHWQSHQEYLHFLHEAKIHFDSSQRKRLSSEFASARDKLRLLDLDPVMVHLAPFYSTTGRPALNQPQIIRSLTLMLHLGVTSLTRWLNHLASDDLLAFLIGCSPSSLPPLGSYFDFIDRLWLRNPAFERLGRKDLFPAHKNLKPSKKPSKGEKLPNRHSGITEIIATQAVSRNEFPFHYEKLLQELFRLTALLPSLHAGLIPSDGLVLSGDGTCVHTHSFPYGHKVCSCSENGIRVCSCPRHYSDPDAAWGWDSDLNCFYFGHTLYMLSSHNDRYCVDLPLHFHFFDARRHDSVSGIVSLKEFRALNPDIPVRDLCLDSAHDNYPTYQLCKTWEIRPFIDLNSKSGRPKSIPDFIRIDPDGTPVCQAGYRMVYWGFCSKRSRCKWRCPVACKKVKDCSCRDSCSSSPYGRCIYTKPEWDIRLYTPVPRGTTEYKNIYKNRTSCERVNDRVLNDYQLHNMKIHTKKRYSFFLWLIGTNIHLDAQLKKLRLQATA</sequence>
<dbReference type="AlphaFoldDB" id="A0A9D1VVK4"/>